<dbReference type="SMART" id="SM00460">
    <property type="entry name" value="TGc"/>
    <property type="match status" value="1"/>
</dbReference>
<sequence>MPAFMNLLPSALLLGLTAALCAAHDAIPDGVDFLRAYMPAQDRDTVTEERLDREVRLALAVRAQFPWAGKVPWELYENDVLPYAVVNEPRDEWREQFHNLFAPLVSACKTGREAALTIASSIQNTLNVRYSTERRIPHQGVKESLESGKVSCTGQSILLVCALRSVGIPARMAGVLTWNHVRGNHNWVEAWCDGEWQMLEYNEKDFNTPWVMSAISMLDPRKPENAIYATSWKKEPSGEFFPLVWEARYDEKRHALTFPPESRTVPAVRITDRYMKLASNWVAAQPEYVPGSKLMLDIREKSGAKTRRLPLRVVLKSEEGKILAEGTTPGPSDDMRKFLEIRLPETVSRGFLEFMMPDGTVRNEPVAHTEAPVQILNFSVNAR</sequence>
<evidence type="ECO:0000313" key="4">
    <source>
        <dbReference type="Proteomes" id="UP000236000"/>
    </source>
</evidence>
<reference evidence="3 4" key="1">
    <citation type="journal article" date="2017" name="BMC Genomics">
        <title>Genome sequencing of 39 Akkermansia muciniphila isolates reveals its population structure, genomic and functional diverisity, and global distribution in mammalian gut microbiotas.</title>
        <authorList>
            <person name="Guo X."/>
            <person name="Li S."/>
            <person name="Zhang J."/>
            <person name="Wu F."/>
            <person name="Li X."/>
            <person name="Wu D."/>
            <person name="Zhang M."/>
            <person name="Ou Z."/>
            <person name="Jie Z."/>
            <person name="Yan Q."/>
            <person name="Li P."/>
            <person name="Yi J."/>
            <person name="Peng Y."/>
        </authorList>
    </citation>
    <scope>NUCLEOTIDE SEQUENCE [LARGE SCALE GENOMIC DNA]</scope>
    <source>
        <strain evidence="3 4">GP24</strain>
    </source>
</reference>
<dbReference type="InterPro" id="IPR038765">
    <property type="entry name" value="Papain-like_cys_pep_sf"/>
</dbReference>
<dbReference type="EMBL" id="PJKA01000012">
    <property type="protein sequence ID" value="PNC17590.1"/>
    <property type="molecule type" value="Genomic_DNA"/>
</dbReference>
<dbReference type="OrthoDB" id="9764953at2"/>
<protein>
    <recommendedName>
        <fullName evidence="2">Transglutaminase-like domain-containing protein</fullName>
    </recommendedName>
</protein>
<dbReference type="InterPro" id="IPR002931">
    <property type="entry name" value="Transglutaminase-like"/>
</dbReference>
<feature type="domain" description="Transglutaminase-like" evidence="2">
    <location>
        <begin position="144"/>
        <end position="203"/>
    </location>
</feature>
<accession>A0A2N8HCH3</accession>
<comment type="caution">
    <text evidence="3">The sequence shown here is derived from an EMBL/GenBank/DDBJ whole genome shotgun (WGS) entry which is preliminary data.</text>
</comment>
<dbReference type="PANTHER" id="PTHR35532">
    <property type="entry name" value="SIMILAR TO POLYHYDROXYALKANOATE DEPOLYMERASE"/>
    <property type="match status" value="1"/>
</dbReference>
<evidence type="ECO:0000259" key="2">
    <source>
        <dbReference type="SMART" id="SM00460"/>
    </source>
</evidence>
<proteinExistence type="predicted"/>
<gene>
    <name evidence="3" type="ORF">CXU22_07505</name>
</gene>
<organism evidence="3 4">
    <name type="scientific">Akkermansia muciniphila</name>
    <dbReference type="NCBI Taxonomy" id="239935"/>
    <lineage>
        <taxon>Bacteria</taxon>
        <taxon>Pseudomonadati</taxon>
        <taxon>Verrucomicrobiota</taxon>
        <taxon>Verrucomicrobiia</taxon>
        <taxon>Verrucomicrobiales</taxon>
        <taxon>Akkermansiaceae</taxon>
        <taxon>Akkermansia</taxon>
    </lineage>
</organism>
<dbReference type="AlphaFoldDB" id="A0A2N8HCH3"/>
<dbReference type="Proteomes" id="UP000236000">
    <property type="component" value="Unassembled WGS sequence"/>
</dbReference>
<name>A0A2N8HCH3_9BACT</name>
<dbReference type="SUPFAM" id="SSF54001">
    <property type="entry name" value="Cysteine proteinases"/>
    <property type="match status" value="1"/>
</dbReference>
<evidence type="ECO:0000313" key="3">
    <source>
        <dbReference type="EMBL" id="PNC17590.1"/>
    </source>
</evidence>
<evidence type="ECO:0000256" key="1">
    <source>
        <dbReference type="SAM" id="SignalP"/>
    </source>
</evidence>
<dbReference type="Pfam" id="PF01841">
    <property type="entry name" value="Transglut_core"/>
    <property type="match status" value="1"/>
</dbReference>
<dbReference type="PANTHER" id="PTHR35532:SF5">
    <property type="entry name" value="CARBOHYDRATE-BINDING DOMAIN-CONTAINING PROTEIN"/>
    <property type="match status" value="1"/>
</dbReference>
<feature type="signal peptide" evidence="1">
    <location>
        <begin position="1"/>
        <end position="22"/>
    </location>
</feature>
<dbReference type="Gene3D" id="3.10.620.30">
    <property type="match status" value="1"/>
</dbReference>
<keyword evidence="1" id="KW-0732">Signal</keyword>
<feature type="chain" id="PRO_5014912249" description="Transglutaminase-like domain-containing protein" evidence="1">
    <location>
        <begin position="23"/>
        <end position="383"/>
    </location>
</feature>